<dbReference type="PATRIC" id="fig|1618573.3.peg.406"/>
<dbReference type="PANTHER" id="PTHR12534">
    <property type="entry name" value="30S RIBOSOMAL PROTEIN S2 PROKARYOTIC AND ORGANELLAR"/>
    <property type="match status" value="1"/>
</dbReference>
<dbReference type="Pfam" id="PF00318">
    <property type="entry name" value="Ribosomal_S2"/>
    <property type="match status" value="1"/>
</dbReference>
<dbReference type="PANTHER" id="PTHR12534:SF0">
    <property type="entry name" value="SMALL RIBOSOMAL SUBUNIT PROTEIN US2M"/>
    <property type="match status" value="1"/>
</dbReference>
<comment type="similarity">
    <text evidence="1 5">Belongs to the universal ribosomal protein uS2 family.</text>
</comment>
<dbReference type="CDD" id="cd01425">
    <property type="entry name" value="RPS2"/>
    <property type="match status" value="1"/>
</dbReference>
<accession>A0A0G0LSH4</accession>
<evidence type="ECO:0000256" key="6">
    <source>
        <dbReference type="SAM" id="MobiDB-lite"/>
    </source>
</evidence>
<dbReference type="GO" id="GO:0022627">
    <property type="term" value="C:cytosolic small ribosomal subunit"/>
    <property type="evidence" value="ECO:0007669"/>
    <property type="project" value="TreeGrafter"/>
</dbReference>
<dbReference type="InterPro" id="IPR018130">
    <property type="entry name" value="Ribosomal_uS2_CS"/>
</dbReference>
<evidence type="ECO:0000313" key="8">
    <source>
        <dbReference type="Proteomes" id="UP000034932"/>
    </source>
</evidence>
<dbReference type="GO" id="GO:0006412">
    <property type="term" value="P:translation"/>
    <property type="evidence" value="ECO:0007669"/>
    <property type="project" value="UniProtKB-UniRule"/>
</dbReference>
<evidence type="ECO:0000256" key="5">
    <source>
        <dbReference type="HAMAP-Rule" id="MF_00291"/>
    </source>
</evidence>
<evidence type="ECO:0000256" key="2">
    <source>
        <dbReference type="ARBA" id="ARBA00022980"/>
    </source>
</evidence>
<dbReference type="HAMAP" id="MF_00291_B">
    <property type="entry name" value="Ribosomal_uS2_B"/>
    <property type="match status" value="1"/>
</dbReference>
<dbReference type="GO" id="GO:0003735">
    <property type="term" value="F:structural constituent of ribosome"/>
    <property type="evidence" value="ECO:0007669"/>
    <property type="project" value="InterPro"/>
</dbReference>
<gene>
    <name evidence="5" type="primary">rpsB</name>
    <name evidence="7" type="ORF">UT19_C0005G0002</name>
</gene>
<sequence>MATKVSLKELISAGAHFGHQVKRWNPKMAPFIYGEKDGVHIFDLIKTKEKLEEALELLKLASKEGKSILFVGTKKQVKSKIAEVAKDTGAFYVNERWLGGTLTNFDQLLKSVKKLQELKSTMEAGGFKDRTKKERLLIDREIQRLSKFFGGLTGMSKIPDILVVIDIKREKTALSEANAKGVEVVALVDSNCDPTQVDYPISMNDDATRALEYVLGLMGEAILEGKGIKSSKSTTSTTDKNSAKSVKKPV</sequence>
<comment type="caution">
    <text evidence="7">The sequence shown here is derived from an EMBL/GenBank/DDBJ whole genome shotgun (WGS) entry which is preliminary data.</text>
</comment>
<dbReference type="Proteomes" id="UP000034932">
    <property type="component" value="Unassembled WGS sequence"/>
</dbReference>
<keyword evidence="2 5" id="KW-0689">Ribosomal protein</keyword>
<name>A0A0G0LSH4_9BACT</name>
<proteinExistence type="inferred from homology"/>
<dbReference type="InterPro" id="IPR005706">
    <property type="entry name" value="Ribosomal_uS2_bac/mit/plastid"/>
</dbReference>
<dbReference type="STRING" id="1618573.UT19_C0005G0002"/>
<feature type="compositionally biased region" description="Low complexity" evidence="6">
    <location>
        <begin position="230"/>
        <end position="244"/>
    </location>
</feature>
<dbReference type="PRINTS" id="PR00395">
    <property type="entry name" value="RIBOSOMALS2"/>
</dbReference>
<dbReference type="EMBL" id="LBVW01000005">
    <property type="protein sequence ID" value="KKQ93987.1"/>
    <property type="molecule type" value="Genomic_DNA"/>
</dbReference>
<feature type="region of interest" description="Disordered" evidence="6">
    <location>
        <begin position="229"/>
        <end position="250"/>
    </location>
</feature>
<evidence type="ECO:0000256" key="1">
    <source>
        <dbReference type="ARBA" id="ARBA00006242"/>
    </source>
</evidence>
<organism evidence="7 8">
    <name type="scientific">Candidatus Woesebacteria bacterium GW2011_GWB1_39_10b</name>
    <dbReference type="NCBI Taxonomy" id="1618573"/>
    <lineage>
        <taxon>Bacteria</taxon>
        <taxon>Candidatus Woeseibacteriota</taxon>
    </lineage>
</organism>
<dbReference type="PROSITE" id="PS00962">
    <property type="entry name" value="RIBOSOMAL_S2_1"/>
    <property type="match status" value="1"/>
</dbReference>
<dbReference type="AlphaFoldDB" id="A0A0G0LSH4"/>
<dbReference type="InterPro" id="IPR001865">
    <property type="entry name" value="Ribosomal_uS2"/>
</dbReference>
<dbReference type="InterPro" id="IPR023591">
    <property type="entry name" value="Ribosomal_uS2_flav_dom_sf"/>
</dbReference>
<evidence type="ECO:0000256" key="3">
    <source>
        <dbReference type="ARBA" id="ARBA00023274"/>
    </source>
</evidence>
<dbReference type="SUPFAM" id="SSF52313">
    <property type="entry name" value="Ribosomal protein S2"/>
    <property type="match status" value="1"/>
</dbReference>
<reference evidence="7 8" key="1">
    <citation type="journal article" date="2015" name="Nature">
        <title>rRNA introns, odd ribosomes, and small enigmatic genomes across a large radiation of phyla.</title>
        <authorList>
            <person name="Brown C.T."/>
            <person name="Hug L.A."/>
            <person name="Thomas B.C."/>
            <person name="Sharon I."/>
            <person name="Castelle C.J."/>
            <person name="Singh A."/>
            <person name="Wilkins M.J."/>
            <person name="Williams K.H."/>
            <person name="Banfield J.F."/>
        </authorList>
    </citation>
    <scope>NUCLEOTIDE SEQUENCE [LARGE SCALE GENOMIC DNA]</scope>
</reference>
<dbReference type="Gene3D" id="1.10.287.610">
    <property type="entry name" value="Helix hairpin bin"/>
    <property type="match status" value="1"/>
</dbReference>
<dbReference type="NCBIfam" id="TIGR01011">
    <property type="entry name" value="rpsB_bact"/>
    <property type="match status" value="1"/>
</dbReference>
<evidence type="ECO:0000256" key="4">
    <source>
        <dbReference type="ARBA" id="ARBA00035256"/>
    </source>
</evidence>
<dbReference type="Gene3D" id="3.40.50.10490">
    <property type="entry name" value="Glucose-6-phosphate isomerase like protein, domain 1"/>
    <property type="match status" value="1"/>
</dbReference>
<protein>
    <recommendedName>
        <fullName evidence="4 5">Small ribosomal subunit protein uS2</fullName>
    </recommendedName>
</protein>
<evidence type="ECO:0000313" key="7">
    <source>
        <dbReference type="EMBL" id="KKQ93987.1"/>
    </source>
</evidence>
<keyword evidence="3 5" id="KW-0687">Ribonucleoprotein</keyword>